<protein>
    <recommendedName>
        <fullName evidence="6">SPOR domain-containing protein</fullName>
    </recommendedName>
</protein>
<evidence type="ECO:0000313" key="5">
    <source>
        <dbReference type="Proteomes" id="UP000297288"/>
    </source>
</evidence>
<reference evidence="2 4" key="1">
    <citation type="submission" date="2016-10" db="EMBL/GenBank/DDBJ databases">
        <authorList>
            <person name="de Groot N.N."/>
        </authorList>
    </citation>
    <scope>NUCLEOTIDE SEQUENCE [LARGE SCALE GENOMIC DNA]</scope>
    <source>
        <strain evidence="2 4">WG14</strain>
    </source>
</reference>
<dbReference type="EMBL" id="FMYV01000001">
    <property type="protein sequence ID" value="SDC04996.1"/>
    <property type="molecule type" value="Genomic_DNA"/>
</dbReference>
<dbReference type="EMBL" id="SRME01000001">
    <property type="protein sequence ID" value="TGG89186.1"/>
    <property type="molecule type" value="Genomic_DNA"/>
</dbReference>
<dbReference type="Proteomes" id="UP000199322">
    <property type="component" value="Unassembled WGS sequence"/>
</dbReference>
<dbReference type="Proteomes" id="UP000297288">
    <property type="component" value="Unassembled WGS sequence"/>
</dbReference>
<dbReference type="AlphaFoldDB" id="A0A1G6IGX6"/>
<accession>A0A1G6IGX6</accession>
<evidence type="ECO:0000313" key="4">
    <source>
        <dbReference type="Proteomes" id="UP000199322"/>
    </source>
</evidence>
<sequence length="242" mass="28529">MNEKSNKGFMVVVIFVFILPFIAFLLTSYSIYLKQQMNNLEISINDLKTSPKENSTEAITETVEIKLPKLEIKPNTSNIELQELNYYSLLQRSTNTLYQNNRGAVKVFETRQELLENAVEAYEEDILYYIFINNDKYYLYREDYKNEEEQKMYAVQLYLYFDQAPAYLPANTLRKSGLPVYILNSYTQSNNEYFAIMAGIFEEYSEALDYLKNMDENRFQNLTGLSIKDRFLKSITFYSDEG</sequence>
<dbReference type="GO" id="GO:0042834">
    <property type="term" value="F:peptidoglycan binding"/>
    <property type="evidence" value="ECO:0007669"/>
    <property type="project" value="InterPro"/>
</dbReference>
<dbReference type="RefSeq" id="WP_091402258.1">
    <property type="nucleotide sequence ID" value="NZ_FMYV01000001.1"/>
</dbReference>
<name>A0A1G6IGX6_9BACT</name>
<evidence type="ECO:0000256" key="1">
    <source>
        <dbReference type="SAM" id="Phobius"/>
    </source>
</evidence>
<evidence type="ECO:0000313" key="2">
    <source>
        <dbReference type="EMBL" id="SDC04996.1"/>
    </source>
</evidence>
<organism evidence="2 4">
    <name type="scientific">Geotoga petraea</name>
    <dbReference type="NCBI Taxonomy" id="28234"/>
    <lineage>
        <taxon>Bacteria</taxon>
        <taxon>Thermotogati</taxon>
        <taxon>Thermotogota</taxon>
        <taxon>Thermotogae</taxon>
        <taxon>Petrotogales</taxon>
        <taxon>Petrotogaceae</taxon>
        <taxon>Geotoga</taxon>
    </lineage>
</organism>
<dbReference type="STRING" id="28234.SAMN04488588_0352"/>
<keyword evidence="1" id="KW-1133">Transmembrane helix</keyword>
<dbReference type="InterPro" id="IPR036680">
    <property type="entry name" value="SPOR-like_sf"/>
</dbReference>
<reference evidence="3 5" key="2">
    <citation type="submission" date="2019-04" db="EMBL/GenBank/DDBJ databases">
        <title>Draft genome sequence data and analysis of a Fermenting Bacterium, Geotoga petraea strain HO-Geo1, isolated from heavy-oil petroleum reservoir in Russia.</title>
        <authorList>
            <person name="Grouzdev D.S."/>
            <person name="Semenova E.M."/>
            <person name="Sokolova D.S."/>
            <person name="Tourova T.P."/>
            <person name="Poltaraus A.B."/>
            <person name="Nazina T.N."/>
        </authorList>
    </citation>
    <scope>NUCLEOTIDE SEQUENCE [LARGE SCALE GENOMIC DNA]</scope>
    <source>
        <strain evidence="3 5">HO-Geo1</strain>
    </source>
</reference>
<keyword evidence="4" id="KW-1185">Reference proteome</keyword>
<feature type="transmembrane region" description="Helical" evidence="1">
    <location>
        <begin position="9"/>
        <end position="32"/>
    </location>
</feature>
<gene>
    <name evidence="3" type="ORF">E4650_03055</name>
    <name evidence="2" type="ORF">SAMN04488588_0352</name>
</gene>
<dbReference type="OrthoDB" id="48240at2"/>
<evidence type="ECO:0000313" key="3">
    <source>
        <dbReference type="EMBL" id="TGG89186.1"/>
    </source>
</evidence>
<dbReference type="SUPFAM" id="SSF110997">
    <property type="entry name" value="Sporulation related repeat"/>
    <property type="match status" value="1"/>
</dbReference>
<proteinExistence type="predicted"/>
<keyword evidence="1" id="KW-0812">Transmembrane</keyword>
<keyword evidence="1" id="KW-0472">Membrane</keyword>
<evidence type="ECO:0008006" key="6">
    <source>
        <dbReference type="Google" id="ProtNLM"/>
    </source>
</evidence>